<sequence>MPEIHEYGECQYADVVEKTMNEGLAAQETCVDIVREHRYEPFLWKHCEPFYQRIKEVTVHPDQSKETMNLWRESYLNHYEIIDSLCKTVNPLDTAFLEWMQTPIVLDMCYKLDRDFKDAIDEFCRTIRESEDLIGIEAMRLHTGFYGIVSSKDFAAVPGSNFAADVMILDRTPIDRKYKEAIMAAKSWGLNTIYVFGDRFTRTLQRCRNVQTAIEQEQRYLEWIWAQPSMFMKKIMGTFGFTSFNRHKYFELYEKRMTPIVKEAYDAGVHIANIPMLPTHVGDMGHHLGDSYYNICKDDMCMNILDAVTQVGVRTTRRGYAMGVPKAPFDLTGIITGAQGAAMAEILSWDGFTANMFVDMMEHRFSNWVLTHPYDRPMVAELHINDWLDFVAKGERMIRDPPKGYGGKVKGVPIDLWPLRNNTLLNDPQWYGYPYCSITARTGALFRFIDQPCMLAPEAPSINALVNHTSLNPEKAMAPIQLCKRCATSEWLPAKCKWCRANDLKLAVGSETRIEPGE</sequence>
<dbReference type="AlphaFoldDB" id="A0A811TDX7"/>
<proteinExistence type="predicted"/>
<dbReference type="Proteomes" id="UP000634805">
    <property type="component" value="Unassembled WGS sequence"/>
</dbReference>
<reference evidence="1" key="1">
    <citation type="submission" date="2020-10" db="EMBL/GenBank/DDBJ databases">
        <authorList>
            <person name="Hahn C.J."/>
            <person name="Laso-Perez R."/>
            <person name="Vulcano F."/>
            <person name="Vaziourakis K.-M."/>
            <person name="Stokke R."/>
            <person name="Steen I.H."/>
            <person name="Teske A."/>
            <person name="Boetius A."/>
            <person name="Liebeke M."/>
            <person name="Amann R."/>
            <person name="Knittel K."/>
        </authorList>
    </citation>
    <scope>NUCLEOTIDE SEQUENCE</scope>
    <source>
        <strain evidence="1">Gfbio:e3339647-f889-4370-9287-4fb5cb688e4c:AG392D22_GoMArc1</strain>
    </source>
</reference>
<protein>
    <recommendedName>
        <fullName evidence="3">DUF2193 domain-containing protein</fullName>
    </recommendedName>
</protein>
<gene>
    <name evidence="1" type="ORF">EMLJLAPB_00685</name>
</gene>
<comment type="caution">
    <text evidence="1">The sequence shown here is derived from an EMBL/GenBank/DDBJ whole genome shotgun (WGS) entry which is preliminary data.</text>
</comment>
<dbReference type="EMBL" id="CAJHIS010000017">
    <property type="protein sequence ID" value="CAD6494020.1"/>
    <property type="molecule type" value="Genomic_DNA"/>
</dbReference>
<accession>A0A811TDX7</accession>
<dbReference type="InterPro" id="IPR018694">
    <property type="entry name" value="DUF2193"/>
</dbReference>
<evidence type="ECO:0008006" key="3">
    <source>
        <dbReference type="Google" id="ProtNLM"/>
    </source>
</evidence>
<name>A0A811TDX7_9EURY</name>
<evidence type="ECO:0000313" key="1">
    <source>
        <dbReference type="EMBL" id="CAD6494020.1"/>
    </source>
</evidence>
<dbReference type="Pfam" id="PF09959">
    <property type="entry name" value="DUF2193"/>
    <property type="match status" value="1"/>
</dbReference>
<organism evidence="1 2">
    <name type="scientific">Candidatus Argoarchaeum ethanivorans</name>
    <dbReference type="NCBI Taxonomy" id="2608793"/>
    <lineage>
        <taxon>Archaea</taxon>
        <taxon>Methanobacteriati</taxon>
        <taxon>Methanobacteriota</taxon>
        <taxon>Stenosarchaea group</taxon>
        <taxon>Methanomicrobia</taxon>
        <taxon>Methanosarcinales</taxon>
        <taxon>Methanosarcinales incertae sedis</taxon>
        <taxon>GOM Arc I cluster</taxon>
        <taxon>Candidatus Argoarchaeum</taxon>
    </lineage>
</organism>
<evidence type="ECO:0000313" key="2">
    <source>
        <dbReference type="Proteomes" id="UP000634805"/>
    </source>
</evidence>